<keyword evidence="3" id="KW-1185">Reference proteome</keyword>
<dbReference type="EMBL" id="CP007264">
    <property type="protein sequence ID" value="AHL22575.1"/>
    <property type="molecule type" value="Genomic_DNA"/>
</dbReference>
<name>W8P536_9EURY</name>
<dbReference type="OrthoDB" id="85618at2157"/>
<feature type="transmembrane region" description="Helical" evidence="1">
    <location>
        <begin position="283"/>
        <end position="312"/>
    </location>
</feature>
<feature type="transmembrane region" description="Helical" evidence="1">
    <location>
        <begin position="382"/>
        <end position="402"/>
    </location>
</feature>
<accession>W8P536</accession>
<dbReference type="GeneID" id="24957635"/>
<sequence length="471" mass="53498">MDWKRAAFALIVALTMVGTVWFAYHFASQPGLNDYIGDEVWYVPASRNVLHLLGVNVTYEFNGTYGVNVIFANESDKFKYLSTADAIAAFSGVRLRIEYYNFPGVYYEIPKGEYRDFLEKLSTQLPDGSYYIVPGFRYPDKENIQNYLNTEHPFLGKDFIMLGMVLLGDRPISWRLPGIIEFALIELLVVLAAYRISKSYLASLIALAFVVADPTLQATSVAAMLDIHVAFFVALFVFALAYEMELGSSISLGLAGATKLSGAFGWPVLLWRALRREKSFVRFFSIVVVIPGIVFLLPELPIIKAIGFIPWLREFLGSFRWHLSYKGPNPNTSPFWQWFVNYRAFPFHFNPNVFASTDPVLLLGMVVLIFAMPWLHRRKPGILAPFMVFWSTIGLFALQYALGGKTQFSFYATVLVPPASVVMGVALNELLRWEAFRSSLDFYWEKLKEFKDWAFQKLGSEKSISSESPQD</sequence>
<proteinExistence type="predicted"/>
<evidence type="ECO:0000256" key="1">
    <source>
        <dbReference type="SAM" id="Phobius"/>
    </source>
</evidence>
<evidence type="ECO:0000313" key="3">
    <source>
        <dbReference type="Proteomes" id="UP000019434"/>
    </source>
</evidence>
<feature type="transmembrane region" description="Helical" evidence="1">
    <location>
        <begin position="6"/>
        <end position="24"/>
    </location>
</feature>
<reference evidence="2 3" key="1">
    <citation type="submission" date="2014-02" db="EMBL/GenBank/DDBJ databases">
        <title>Genome Sequence of an Hyperthermophilic Archaeon, Thermococcus nautili 30-1, producing viral vesicles.</title>
        <authorList>
            <person name="Oberto J."/>
            <person name="Gaudin M."/>
            <person name="Cossu M."/>
            <person name="Gorlas A."/>
            <person name="Slesarev A."/>
            <person name="Marguet E."/>
            <person name="Forterre P."/>
        </authorList>
    </citation>
    <scope>NUCLEOTIDE SEQUENCE [LARGE SCALE GENOMIC DNA]</scope>
    <source>
        <strain evidence="2 3">30-1</strain>
    </source>
</reference>
<feature type="transmembrane region" description="Helical" evidence="1">
    <location>
        <begin position="248"/>
        <end position="271"/>
    </location>
</feature>
<keyword evidence="1" id="KW-0812">Transmembrane</keyword>
<evidence type="ECO:0000313" key="2">
    <source>
        <dbReference type="EMBL" id="AHL22575.1"/>
    </source>
</evidence>
<dbReference type="RefSeq" id="WP_042690593.1">
    <property type="nucleotide sequence ID" value="NZ_CP007264.1"/>
</dbReference>
<dbReference type="eggNOG" id="arCOG00561">
    <property type="taxonomic scope" value="Archaea"/>
</dbReference>
<dbReference type="STRING" id="195522.BD01_0956"/>
<dbReference type="AlphaFoldDB" id="W8P536"/>
<feature type="transmembrane region" description="Helical" evidence="1">
    <location>
        <begin position="353"/>
        <end position="375"/>
    </location>
</feature>
<keyword evidence="1" id="KW-1133">Transmembrane helix</keyword>
<keyword evidence="2" id="KW-0808">Transferase</keyword>
<gene>
    <name evidence="2" type="ORF">BD01_0956</name>
</gene>
<feature type="transmembrane region" description="Helical" evidence="1">
    <location>
        <begin position="408"/>
        <end position="427"/>
    </location>
</feature>
<dbReference type="GO" id="GO:0016757">
    <property type="term" value="F:glycosyltransferase activity"/>
    <property type="evidence" value="ECO:0007669"/>
    <property type="project" value="UniProtKB-KW"/>
</dbReference>
<dbReference type="Proteomes" id="UP000019434">
    <property type="component" value="Chromosome"/>
</dbReference>
<keyword evidence="2" id="KW-0328">Glycosyltransferase</keyword>
<protein>
    <submittedName>
        <fullName evidence="2">Putative membrane-bound dolichyl-phosphate-mannose-protein mannosyltransferase</fullName>
    </submittedName>
</protein>
<keyword evidence="1" id="KW-0472">Membrane</keyword>
<dbReference type="KEGG" id="tnu:BD01_0956"/>
<organism evidence="2 3">
    <name type="scientific">Thermococcus nautili</name>
    <dbReference type="NCBI Taxonomy" id="195522"/>
    <lineage>
        <taxon>Archaea</taxon>
        <taxon>Methanobacteriati</taxon>
        <taxon>Methanobacteriota</taxon>
        <taxon>Thermococci</taxon>
        <taxon>Thermococcales</taxon>
        <taxon>Thermococcaceae</taxon>
        <taxon>Thermococcus</taxon>
    </lineage>
</organism>
<feature type="transmembrane region" description="Helical" evidence="1">
    <location>
        <begin position="223"/>
        <end position="242"/>
    </location>
</feature>
<dbReference type="HOGENOM" id="CLU_032023_0_0_2"/>